<evidence type="ECO:0000256" key="3">
    <source>
        <dbReference type="ARBA" id="ARBA00023110"/>
    </source>
</evidence>
<gene>
    <name evidence="7" type="primary">pin1</name>
    <name evidence="7" type="ORF">MARU1_001745</name>
</gene>
<keyword evidence="3" id="KW-0697">Rotamase</keyword>
<evidence type="ECO:0000256" key="1">
    <source>
        <dbReference type="ARBA" id="ARBA00000971"/>
    </source>
</evidence>
<name>A0AAJ5Z2H3_9BASI</name>
<dbReference type="SUPFAM" id="SSF51045">
    <property type="entry name" value="WW domain"/>
    <property type="match status" value="1"/>
</dbReference>
<dbReference type="InterPro" id="IPR001202">
    <property type="entry name" value="WW_dom"/>
</dbReference>
<dbReference type="GO" id="GO:0005829">
    <property type="term" value="C:cytosol"/>
    <property type="evidence" value="ECO:0007669"/>
    <property type="project" value="TreeGrafter"/>
</dbReference>
<dbReference type="EC" id="5.2.1.8" evidence="2"/>
<dbReference type="Proteomes" id="UP001217582">
    <property type="component" value="Chromosome 3"/>
</dbReference>
<dbReference type="Gene3D" id="3.10.50.40">
    <property type="match status" value="1"/>
</dbReference>
<feature type="domain" description="WW" evidence="6">
    <location>
        <begin position="1"/>
        <end position="33"/>
    </location>
</feature>
<evidence type="ECO:0000256" key="4">
    <source>
        <dbReference type="ARBA" id="ARBA00023235"/>
    </source>
</evidence>
<dbReference type="InterPro" id="IPR000297">
    <property type="entry name" value="PPIase_PpiC"/>
</dbReference>
<dbReference type="EMBL" id="CP119918">
    <property type="protein sequence ID" value="WFD15723.1"/>
    <property type="molecule type" value="Genomic_DNA"/>
</dbReference>
<dbReference type="GO" id="GO:0003755">
    <property type="term" value="F:peptidyl-prolyl cis-trans isomerase activity"/>
    <property type="evidence" value="ECO:0007669"/>
    <property type="project" value="UniProtKB-KW"/>
</dbReference>
<comment type="catalytic activity">
    <reaction evidence="1">
        <text>[protein]-peptidylproline (omega=180) = [protein]-peptidylproline (omega=0)</text>
        <dbReference type="Rhea" id="RHEA:16237"/>
        <dbReference type="Rhea" id="RHEA-COMP:10747"/>
        <dbReference type="Rhea" id="RHEA-COMP:10748"/>
        <dbReference type="ChEBI" id="CHEBI:83833"/>
        <dbReference type="ChEBI" id="CHEBI:83834"/>
        <dbReference type="EC" id="5.2.1.8"/>
    </reaction>
</comment>
<dbReference type="FunFam" id="3.10.50.40:FF:000026">
    <property type="entry name" value="Peptidyl-prolyl cis-trans isomerase"/>
    <property type="match status" value="1"/>
</dbReference>
<evidence type="ECO:0000256" key="5">
    <source>
        <dbReference type="SAM" id="MobiDB-lite"/>
    </source>
</evidence>
<dbReference type="CDD" id="cd00201">
    <property type="entry name" value="WW"/>
    <property type="match status" value="1"/>
</dbReference>
<sequence>MSSGWEVRFSNSRKLPYFYNASTHTSMWELPEGVSEEQARALPGGHLLGEASQGNQPAQVRASHLLVKHRDSRRPSSWREANITRSKDEAIAQLRAFQDQLGAQPSVQAFAQLAEQFSDCSSARSGGDLGSFGRGQMQRPFEEAAFGLEVGQMSDIVDTDSGVHLVLPPTVSMPLPTVRKESSATITTGYSAVSFVPTEHVQTAVSEMDDHIVIDIIVPPTRYLPPTLTVAQIMKQIQEDLIRELENLGQGLGSSIASVAHPRSMYAEAEQFMRDAAGRLIDPALLPQNRSEFNRARLGIRSLRGESLLTYFPSPAAAEPKLVNQQVTTCPCVCCRSGCSGADPRTKRLPLLTESLAKDANGNTIVDVPPPQSTARVVLGEPFTEATSLRRDAPRPIPAIRSIDNLRDATAIKYNDIKTHANAAPVLTGPSFPSMPTSQYRREWQIPLPSTGSKPSSHLVVRPNSQRHMDSYDQRAQKGMSVFAPLQLSDDLAAALTLHDLGSTDISPELSRYTPPLSSPSSIGSTPRVRGDTSRPQDLSPPDSSIDATATPIAARYSRSLSNLRQKAQRDAEIPPVPQTPAALLHAPKPPTYAAPSSRVRILSGPTQQSYRFH</sequence>
<accession>A0AAJ5Z2H3</accession>
<keyword evidence="8" id="KW-1185">Reference proteome</keyword>
<dbReference type="Gene3D" id="2.20.70.10">
    <property type="match status" value="1"/>
</dbReference>
<dbReference type="SUPFAM" id="SSF54534">
    <property type="entry name" value="FKBP-like"/>
    <property type="match status" value="1"/>
</dbReference>
<feature type="region of interest" description="Disordered" evidence="5">
    <location>
        <begin position="504"/>
        <end position="614"/>
    </location>
</feature>
<evidence type="ECO:0000256" key="2">
    <source>
        <dbReference type="ARBA" id="ARBA00013194"/>
    </source>
</evidence>
<dbReference type="InterPro" id="IPR036020">
    <property type="entry name" value="WW_dom_sf"/>
</dbReference>
<reference evidence="7 8" key="1">
    <citation type="submission" date="2023-03" db="EMBL/GenBank/DDBJ databases">
        <title>Mating type loci evolution in Malassezia.</title>
        <authorList>
            <person name="Coelho M.A."/>
        </authorList>
    </citation>
    <scope>NUCLEOTIDE SEQUENCE [LARGE SCALE GENOMIC DNA]</scope>
    <source>
        <strain evidence="7 8">CBS 13387</strain>
    </source>
</reference>
<feature type="compositionally biased region" description="Polar residues" evidence="5">
    <location>
        <begin position="536"/>
        <end position="548"/>
    </location>
</feature>
<feature type="compositionally biased region" description="Polar residues" evidence="5">
    <location>
        <begin position="605"/>
        <end position="614"/>
    </location>
</feature>
<evidence type="ECO:0000313" key="8">
    <source>
        <dbReference type="Proteomes" id="UP001217582"/>
    </source>
</evidence>
<organism evidence="7 8">
    <name type="scientific">Malassezia arunalokei</name>
    <dbReference type="NCBI Taxonomy" id="1514897"/>
    <lineage>
        <taxon>Eukaryota</taxon>
        <taxon>Fungi</taxon>
        <taxon>Dikarya</taxon>
        <taxon>Basidiomycota</taxon>
        <taxon>Ustilaginomycotina</taxon>
        <taxon>Malasseziomycetes</taxon>
        <taxon>Malasseziales</taxon>
        <taxon>Malasseziaceae</taxon>
        <taxon>Malassezia</taxon>
    </lineage>
</organism>
<dbReference type="PROSITE" id="PS01096">
    <property type="entry name" value="PPIC_PPIASE_1"/>
    <property type="match status" value="1"/>
</dbReference>
<evidence type="ECO:0000259" key="6">
    <source>
        <dbReference type="SMART" id="SM00456"/>
    </source>
</evidence>
<evidence type="ECO:0000313" key="7">
    <source>
        <dbReference type="EMBL" id="WFD15723.1"/>
    </source>
</evidence>
<dbReference type="AlphaFoldDB" id="A0AAJ5Z2H3"/>
<keyword evidence="4 7" id="KW-0413">Isomerase</keyword>
<dbReference type="PANTHER" id="PTHR10657">
    <property type="entry name" value="PEPTIDYL-PROLYL CIS-TRANS ISOMERASE"/>
    <property type="match status" value="1"/>
</dbReference>
<dbReference type="InterPro" id="IPR051370">
    <property type="entry name" value="PPIase_Pin1"/>
</dbReference>
<dbReference type="InterPro" id="IPR046357">
    <property type="entry name" value="PPIase_dom_sf"/>
</dbReference>
<proteinExistence type="predicted"/>
<dbReference type="InterPro" id="IPR023058">
    <property type="entry name" value="PPIase_PpiC_CS"/>
</dbReference>
<dbReference type="GO" id="GO:0060261">
    <property type="term" value="P:positive regulation of transcription initiation by RNA polymerase II"/>
    <property type="evidence" value="ECO:0007669"/>
    <property type="project" value="UniProtKB-ARBA"/>
</dbReference>
<protein>
    <recommendedName>
        <fullName evidence="2">peptidylprolyl isomerase</fullName>
        <ecNumber evidence="2">5.2.1.8</ecNumber>
    </recommendedName>
</protein>
<dbReference type="SMART" id="SM00456">
    <property type="entry name" value="WW"/>
    <property type="match status" value="1"/>
</dbReference>
<dbReference type="GO" id="GO:0005634">
    <property type="term" value="C:nucleus"/>
    <property type="evidence" value="ECO:0007669"/>
    <property type="project" value="TreeGrafter"/>
</dbReference>
<dbReference type="Pfam" id="PF00397">
    <property type="entry name" value="WW"/>
    <property type="match status" value="1"/>
</dbReference>
<dbReference type="Pfam" id="PF00639">
    <property type="entry name" value="Rotamase"/>
    <property type="match status" value="1"/>
</dbReference>
<dbReference type="PANTHER" id="PTHR10657:SF4">
    <property type="entry name" value="PEPTIDYL-PROLYL CIS-TRANS ISOMERASE-RELATED"/>
    <property type="match status" value="1"/>
</dbReference>